<feature type="transmembrane region" description="Helical" evidence="6">
    <location>
        <begin position="88"/>
        <end position="112"/>
    </location>
</feature>
<keyword evidence="8" id="KW-1185">Reference proteome</keyword>
<sequence>MAHDTHFETRSQTQYEYDRARNAKHMRKQVMQFAIMILLTFVAFAAVVADFSPNFIKPLILLLAGVQVVQQLYSFMHMEEKDAPHMGVITFFMWGGGFIAFTFFVAFLTIIWW</sequence>
<evidence type="ECO:0000256" key="5">
    <source>
        <dbReference type="ARBA" id="ARBA00023136"/>
    </source>
</evidence>
<protein>
    <submittedName>
        <fullName evidence="7">Cytochrome B6</fullName>
    </submittedName>
</protein>
<dbReference type="EMBL" id="JPVP01000057">
    <property type="protein sequence ID" value="KGR83983.1"/>
    <property type="molecule type" value="Genomic_DNA"/>
</dbReference>
<dbReference type="InterPro" id="IPR005171">
    <property type="entry name" value="Cyt_c_oxidase_su4_prok"/>
</dbReference>
<reference evidence="7 8" key="1">
    <citation type="submission" date="2014-02" db="EMBL/GenBank/DDBJ databases">
        <title>Draft genome sequence of Lysinibacillus odysseyi NBRC 100172.</title>
        <authorList>
            <person name="Zhang F."/>
            <person name="Wang G."/>
            <person name="Zhang L."/>
        </authorList>
    </citation>
    <scope>NUCLEOTIDE SEQUENCE [LARGE SCALE GENOMIC DNA]</scope>
    <source>
        <strain evidence="7 8">NBRC 100172</strain>
    </source>
</reference>
<evidence type="ECO:0000256" key="1">
    <source>
        <dbReference type="ARBA" id="ARBA00004651"/>
    </source>
</evidence>
<keyword evidence="2" id="KW-1003">Cell membrane</keyword>
<gene>
    <name evidence="7" type="ORF">CD32_14960</name>
</gene>
<dbReference type="GO" id="GO:0005886">
    <property type="term" value="C:plasma membrane"/>
    <property type="evidence" value="ECO:0007669"/>
    <property type="project" value="UniProtKB-SubCell"/>
</dbReference>
<dbReference type="eggNOG" id="COG3125">
    <property type="taxonomic scope" value="Bacteria"/>
</dbReference>
<proteinExistence type="predicted"/>
<organism evidence="7 8">
    <name type="scientific">Lysinibacillus odysseyi 34hs-1 = NBRC 100172</name>
    <dbReference type="NCBI Taxonomy" id="1220589"/>
    <lineage>
        <taxon>Bacteria</taxon>
        <taxon>Bacillati</taxon>
        <taxon>Bacillota</taxon>
        <taxon>Bacilli</taxon>
        <taxon>Bacillales</taxon>
        <taxon>Bacillaceae</taxon>
        <taxon>Lysinibacillus</taxon>
    </lineage>
</organism>
<dbReference type="Pfam" id="PF03626">
    <property type="entry name" value="COX4_pro"/>
    <property type="match status" value="1"/>
</dbReference>
<dbReference type="RefSeq" id="WP_036155998.1">
    <property type="nucleotide sequence ID" value="NZ_AVCX01000004.1"/>
</dbReference>
<comment type="caution">
    <text evidence="7">The sequence shown here is derived from an EMBL/GenBank/DDBJ whole genome shotgun (WGS) entry which is preliminary data.</text>
</comment>
<accession>A0A0A3IMF2</accession>
<evidence type="ECO:0000256" key="3">
    <source>
        <dbReference type="ARBA" id="ARBA00022692"/>
    </source>
</evidence>
<evidence type="ECO:0000256" key="2">
    <source>
        <dbReference type="ARBA" id="ARBA00022475"/>
    </source>
</evidence>
<keyword evidence="3 6" id="KW-0812">Transmembrane</keyword>
<keyword evidence="5 6" id="KW-0472">Membrane</keyword>
<evidence type="ECO:0000256" key="6">
    <source>
        <dbReference type="SAM" id="Phobius"/>
    </source>
</evidence>
<name>A0A0A3IMF2_9BACI</name>
<dbReference type="OrthoDB" id="2989516at2"/>
<dbReference type="AlphaFoldDB" id="A0A0A3IMF2"/>
<keyword evidence="4 6" id="KW-1133">Transmembrane helix</keyword>
<comment type="subcellular location">
    <subcellularLocation>
        <location evidence="1">Cell membrane</location>
        <topology evidence="1">Multi-pass membrane protein</topology>
    </subcellularLocation>
</comment>
<dbReference type="Proteomes" id="UP000030437">
    <property type="component" value="Unassembled WGS sequence"/>
</dbReference>
<feature type="transmembrane region" description="Helical" evidence="6">
    <location>
        <begin position="30"/>
        <end position="49"/>
    </location>
</feature>
<evidence type="ECO:0000256" key="4">
    <source>
        <dbReference type="ARBA" id="ARBA00022989"/>
    </source>
</evidence>
<evidence type="ECO:0000313" key="8">
    <source>
        <dbReference type="Proteomes" id="UP000030437"/>
    </source>
</evidence>
<evidence type="ECO:0000313" key="7">
    <source>
        <dbReference type="EMBL" id="KGR83983.1"/>
    </source>
</evidence>
<dbReference type="STRING" id="1220589.CD32_14960"/>